<dbReference type="SUPFAM" id="SSF56935">
    <property type="entry name" value="Porins"/>
    <property type="match status" value="1"/>
</dbReference>
<dbReference type="GO" id="GO:0009279">
    <property type="term" value="C:cell outer membrane"/>
    <property type="evidence" value="ECO:0007669"/>
    <property type="project" value="UniProtKB-SubCell"/>
</dbReference>
<keyword evidence="4 10" id="KW-0812">Transmembrane</keyword>
<evidence type="ECO:0000256" key="5">
    <source>
        <dbReference type="ARBA" id="ARBA00022729"/>
    </source>
</evidence>
<dbReference type="RefSeq" id="WP_093394587.1">
    <property type="nucleotide sequence ID" value="NZ_FOUU01000004.1"/>
</dbReference>
<evidence type="ECO:0000256" key="9">
    <source>
        <dbReference type="ARBA" id="ARBA00023237"/>
    </source>
</evidence>
<dbReference type="Pfam" id="PF00593">
    <property type="entry name" value="TonB_dep_Rec_b-barrel"/>
    <property type="match status" value="1"/>
</dbReference>
<evidence type="ECO:0000256" key="4">
    <source>
        <dbReference type="ARBA" id="ARBA00022692"/>
    </source>
</evidence>
<dbReference type="AlphaFoldDB" id="A0A1I4TNI8"/>
<keyword evidence="9 10" id="KW-0998">Cell outer membrane</keyword>
<evidence type="ECO:0000256" key="8">
    <source>
        <dbReference type="ARBA" id="ARBA00023170"/>
    </source>
</evidence>
<gene>
    <name evidence="15" type="ORF">SAMN05660836_01425</name>
</gene>
<evidence type="ECO:0000313" key="16">
    <source>
        <dbReference type="Proteomes" id="UP000199611"/>
    </source>
</evidence>
<feature type="domain" description="TonB-dependent receptor plug" evidence="14">
    <location>
        <begin position="61"/>
        <end position="170"/>
    </location>
</feature>
<sequence>MKIKIKNKNFVSRPVLLIALMFFLKISLSATPSVALDLTTLSLEELMNIEISSVTKRTQKVKDAPGAVYVITAEDIRRSGVTTVADLFRMVPGVHVAKIDAQAYAVSVRGFNDRFANKLLVLVDGRTVYNPLFSGVFWEYLDTILEDIERVEVIRGPGGSIWGANAVNGIINIITKKASDTQGLYASAAAGTKDREILSLRYGDSIGKDGAYRVYLKAREHDEGKKINGEKDVDDWREIMGGFRLDLRPSYGESIMFQGQVQHWKGDHLEITQNLAGPAFSCHICHSSTKVYDSVYFSGQWRRENSTGNAHQIRAFVQYEKSTGSAVMDWNNTVFDVEYQRELRWKERHWWTWGAGFRFYRTDTKGIHGYRLDPEANEWVILNAFLQDELALIPDKLTFVVGTKAEYHENVGIDLQPTGRLMWKINDKNRLWAAVSRAIRTPSRGELTGNTRVAFPGSRQSPEDIVLFKAYGNEDLDFEELLAFEAGYRSQFSERLTLDMAVFYNRYDNLSAVPEPENFTLTLDPVPHFEATTQIENIMNGEVYGLEVEANASLTDWWRLKAAYTFTKLFLHPEGEQNTLFWGEDFEKAWPSHILSLRSQWDLPANLELDLWMRYVSDLQAQDIPSYFTADLRLAWRPRPNLEVSLVGQNVFDPVHPEFGKCFVLPSPVGEVERSFFFRINWSF</sequence>
<evidence type="ECO:0000259" key="14">
    <source>
        <dbReference type="Pfam" id="PF07715"/>
    </source>
</evidence>
<organism evidence="15 16">
    <name type="scientific">Thermodesulforhabdus norvegica</name>
    <dbReference type="NCBI Taxonomy" id="39841"/>
    <lineage>
        <taxon>Bacteria</taxon>
        <taxon>Pseudomonadati</taxon>
        <taxon>Thermodesulfobacteriota</taxon>
        <taxon>Syntrophobacteria</taxon>
        <taxon>Syntrophobacterales</taxon>
        <taxon>Thermodesulforhabdaceae</taxon>
        <taxon>Thermodesulforhabdus</taxon>
    </lineage>
</organism>
<dbReference type="GO" id="GO:0044718">
    <property type="term" value="P:siderophore transmembrane transport"/>
    <property type="evidence" value="ECO:0007669"/>
    <property type="project" value="TreeGrafter"/>
</dbReference>
<name>A0A1I4TNI8_9BACT</name>
<dbReference type="PROSITE" id="PS52016">
    <property type="entry name" value="TONB_DEPENDENT_REC_3"/>
    <property type="match status" value="1"/>
</dbReference>
<evidence type="ECO:0000256" key="7">
    <source>
        <dbReference type="ARBA" id="ARBA00023136"/>
    </source>
</evidence>
<comment type="subcellular location">
    <subcellularLocation>
        <location evidence="1 10">Cell outer membrane</location>
        <topology evidence="1 10">Multi-pass membrane protein</topology>
    </subcellularLocation>
</comment>
<dbReference type="Proteomes" id="UP000199611">
    <property type="component" value="Unassembled WGS sequence"/>
</dbReference>
<keyword evidence="8" id="KW-0675">Receptor</keyword>
<evidence type="ECO:0000259" key="13">
    <source>
        <dbReference type="Pfam" id="PF00593"/>
    </source>
</evidence>
<feature type="signal peptide" evidence="12">
    <location>
        <begin position="1"/>
        <end position="35"/>
    </location>
</feature>
<evidence type="ECO:0000256" key="3">
    <source>
        <dbReference type="ARBA" id="ARBA00022452"/>
    </source>
</evidence>
<dbReference type="OrthoDB" id="9800913at2"/>
<dbReference type="CDD" id="cd01347">
    <property type="entry name" value="ligand_gated_channel"/>
    <property type="match status" value="1"/>
</dbReference>
<evidence type="ECO:0000256" key="6">
    <source>
        <dbReference type="ARBA" id="ARBA00023077"/>
    </source>
</evidence>
<dbReference type="EMBL" id="FOUU01000004">
    <property type="protein sequence ID" value="SFM78195.1"/>
    <property type="molecule type" value="Genomic_DNA"/>
</dbReference>
<reference evidence="15 16" key="1">
    <citation type="submission" date="2016-10" db="EMBL/GenBank/DDBJ databases">
        <authorList>
            <person name="de Groot N.N."/>
        </authorList>
    </citation>
    <scope>NUCLEOTIDE SEQUENCE [LARGE SCALE GENOMIC DNA]</scope>
    <source>
        <strain evidence="15 16">DSM 9990</strain>
    </source>
</reference>
<keyword evidence="16" id="KW-1185">Reference proteome</keyword>
<dbReference type="Pfam" id="PF07715">
    <property type="entry name" value="Plug"/>
    <property type="match status" value="1"/>
</dbReference>
<feature type="chain" id="PRO_5011476235" evidence="12">
    <location>
        <begin position="36"/>
        <end position="684"/>
    </location>
</feature>
<dbReference type="STRING" id="39841.SAMN05660836_01425"/>
<comment type="similarity">
    <text evidence="10 11">Belongs to the TonB-dependent receptor family.</text>
</comment>
<feature type="domain" description="TonB-dependent receptor-like beta-barrel" evidence="13">
    <location>
        <begin position="300"/>
        <end position="651"/>
    </location>
</feature>
<dbReference type="Gene3D" id="2.40.170.20">
    <property type="entry name" value="TonB-dependent receptor, beta-barrel domain"/>
    <property type="match status" value="1"/>
</dbReference>
<accession>A0A1I4TNI8</accession>
<keyword evidence="6 11" id="KW-0798">TonB box</keyword>
<protein>
    <submittedName>
        <fullName evidence="15">Iron complex outermembrane recepter protein</fullName>
    </submittedName>
</protein>
<evidence type="ECO:0000313" key="15">
    <source>
        <dbReference type="EMBL" id="SFM78195.1"/>
    </source>
</evidence>
<evidence type="ECO:0000256" key="2">
    <source>
        <dbReference type="ARBA" id="ARBA00022448"/>
    </source>
</evidence>
<dbReference type="PANTHER" id="PTHR30069">
    <property type="entry name" value="TONB-DEPENDENT OUTER MEMBRANE RECEPTOR"/>
    <property type="match status" value="1"/>
</dbReference>
<dbReference type="InterPro" id="IPR037066">
    <property type="entry name" value="Plug_dom_sf"/>
</dbReference>
<dbReference type="InterPro" id="IPR000531">
    <property type="entry name" value="Beta-barrel_TonB"/>
</dbReference>
<keyword evidence="5 12" id="KW-0732">Signal</keyword>
<keyword evidence="3 10" id="KW-1134">Transmembrane beta strand</keyword>
<dbReference type="Gene3D" id="2.170.130.10">
    <property type="entry name" value="TonB-dependent receptor, plug domain"/>
    <property type="match status" value="1"/>
</dbReference>
<evidence type="ECO:0000256" key="10">
    <source>
        <dbReference type="PROSITE-ProRule" id="PRU01360"/>
    </source>
</evidence>
<dbReference type="GO" id="GO:0015344">
    <property type="term" value="F:siderophore uptake transmembrane transporter activity"/>
    <property type="evidence" value="ECO:0007669"/>
    <property type="project" value="TreeGrafter"/>
</dbReference>
<evidence type="ECO:0000256" key="11">
    <source>
        <dbReference type="RuleBase" id="RU003357"/>
    </source>
</evidence>
<keyword evidence="2 10" id="KW-0813">Transport</keyword>
<keyword evidence="7 10" id="KW-0472">Membrane</keyword>
<proteinExistence type="inferred from homology"/>
<dbReference type="InterPro" id="IPR012910">
    <property type="entry name" value="Plug_dom"/>
</dbReference>
<dbReference type="InterPro" id="IPR036942">
    <property type="entry name" value="Beta-barrel_TonB_sf"/>
</dbReference>
<dbReference type="PANTHER" id="PTHR30069:SF29">
    <property type="entry name" value="HEMOGLOBIN AND HEMOGLOBIN-HAPTOGLOBIN-BINDING PROTEIN 1-RELATED"/>
    <property type="match status" value="1"/>
</dbReference>
<dbReference type="InterPro" id="IPR039426">
    <property type="entry name" value="TonB-dep_rcpt-like"/>
</dbReference>
<evidence type="ECO:0000256" key="1">
    <source>
        <dbReference type="ARBA" id="ARBA00004571"/>
    </source>
</evidence>
<evidence type="ECO:0000256" key="12">
    <source>
        <dbReference type="SAM" id="SignalP"/>
    </source>
</evidence>